<sequence>MRASRENLGATRLSWSSEERYLLYGNERLSGTGFVEAHILDTRNRTDRTLTTEAIDPVFSPDGRFVAYWIYSGGDCDGNKAPCIGVISLDGNAKKVIIGNARYPAW</sequence>
<accession>A0A933GL08</accession>
<protein>
    <recommendedName>
        <fullName evidence="3">S9 family peptidase</fullName>
    </recommendedName>
</protein>
<comment type="caution">
    <text evidence="1">The sequence shown here is derived from an EMBL/GenBank/DDBJ whole genome shotgun (WGS) entry which is preliminary data.</text>
</comment>
<evidence type="ECO:0008006" key="3">
    <source>
        <dbReference type="Google" id="ProtNLM"/>
    </source>
</evidence>
<dbReference type="Proteomes" id="UP000772181">
    <property type="component" value="Unassembled WGS sequence"/>
</dbReference>
<dbReference type="Gene3D" id="2.120.10.30">
    <property type="entry name" value="TolB, C-terminal domain"/>
    <property type="match status" value="1"/>
</dbReference>
<dbReference type="AlphaFoldDB" id="A0A933GL08"/>
<dbReference type="SUPFAM" id="SSF82171">
    <property type="entry name" value="DPP6 N-terminal domain-like"/>
    <property type="match status" value="1"/>
</dbReference>
<organism evidence="1 2">
    <name type="scientific">Tectimicrobiota bacterium</name>
    <dbReference type="NCBI Taxonomy" id="2528274"/>
    <lineage>
        <taxon>Bacteria</taxon>
        <taxon>Pseudomonadati</taxon>
        <taxon>Nitrospinota/Tectimicrobiota group</taxon>
        <taxon>Candidatus Tectimicrobiota</taxon>
    </lineage>
</organism>
<evidence type="ECO:0000313" key="2">
    <source>
        <dbReference type="Proteomes" id="UP000772181"/>
    </source>
</evidence>
<gene>
    <name evidence="1" type="ORF">HY730_05510</name>
</gene>
<dbReference type="EMBL" id="JACQWF010000251">
    <property type="protein sequence ID" value="MBI4595822.1"/>
    <property type="molecule type" value="Genomic_DNA"/>
</dbReference>
<dbReference type="InterPro" id="IPR011042">
    <property type="entry name" value="6-blade_b-propeller_TolB-like"/>
</dbReference>
<proteinExistence type="predicted"/>
<reference evidence="1" key="1">
    <citation type="submission" date="2020-07" db="EMBL/GenBank/DDBJ databases">
        <title>Huge and variable diversity of episymbiotic CPR bacteria and DPANN archaea in groundwater ecosystems.</title>
        <authorList>
            <person name="He C.Y."/>
            <person name="Keren R."/>
            <person name="Whittaker M."/>
            <person name="Farag I.F."/>
            <person name="Doudna J."/>
            <person name="Cate J.H.D."/>
            <person name="Banfield J.F."/>
        </authorList>
    </citation>
    <scope>NUCLEOTIDE SEQUENCE</scope>
    <source>
        <strain evidence="1">NC_groundwater_1482_Ag_S-0.65um_47_24</strain>
    </source>
</reference>
<name>A0A933GL08_UNCTE</name>
<evidence type="ECO:0000313" key="1">
    <source>
        <dbReference type="EMBL" id="MBI4595822.1"/>
    </source>
</evidence>